<keyword evidence="1" id="KW-0812">Transmembrane</keyword>
<accession>A0AAN7AUN3</accession>
<evidence type="ECO:0000256" key="1">
    <source>
        <dbReference type="SAM" id="Phobius"/>
    </source>
</evidence>
<proteinExistence type="predicted"/>
<dbReference type="AlphaFoldDB" id="A0AAN7AUN3"/>
<reference evidence="2" key="1">
    <citation type="journal article" date="2023" name="Mol. Phylogenet. Evol.">
        <title>Genome-scale phylogeny and comparative genomics of the fungal order Sordariales.</title>
        <authorList>
            <person name="Hensen N."/>
            <person name="Bonometti L."/>
            <person name="Westerberg I."/>
            <person name="Brannstrom I.O."/>
            <person name="Guillou S."/>
            <person name="Cros-Aarteil S."/>
            <person name="Calhoun S."/>
            <person name="Haridas S."/>
            <person name="Kuo A."/>
            <person name="Mondo S."/>
            <person name="Pangilinan J."/>
            <person name="Riley R."/>
            <person name="LaButti K."/>
            <person name="Andreopoulos B."/>
            <person name="Lipzen A."/>
            <person name="Chen C."/>
            <person name="Yan M."/>
            <person name="Daum C."/>
            <person name="Ng V."/>
            <person name="Clum A."/>
            <person name="Steindorff A."/>
            <person name="Ohm R.A."/>
            <person name="Martin F."/>
            <person name="Silar P."/>
            <person name="Natvig D.O."/>
            <person name="Lalanne C."/>
            <person name="Gautier V."/>
            <person name="Ament-Velasquez S.L."/>
            <person name="Kruys A."/>
            <person name="Hutchinson M.I."/>
            <person name="Powell A.J."/>
            <person name="Barry K."/>
            <person name="Miller A.N."/>
            <person name="Grigoriev I.V."/>
            <person name="Debuchy R."/>
            <person name="Gladieux P."/>
            <person name="Hiltunen Thoren M."/>
            <person name="Johannesson H."/>
        </authorList>
    </citation>
    <scope>NUCLEOTIDE SEQUENCE</scope>
    <source>
        <strain evidence="2">CBS 315.58</strain>
    </source>
</reference>
<dbReference type="EMBL" id="MU863924">
    <property type="protein sequence ID" value="KAK4200018.1"/>
    <property type="molecule type" value="Genomic_DNA"/>
</dbReference>
<keyword evidence="1" id="KW-0472">Membrane</keyword>
<dbReference type="Proteomes" id="UP001303160">
    <property type="component" value="Unassembled WGS sequence"/>
</dbReference>
<evidence type="ECO:0000313" key="2">
    <source>
        <dbReference type="EMBL" id="KAK4200018.1"/>
    </source>
</evidence>
<sequence length="120" mass="12932">MANKRASQPDTYLMSNGRGIFIMSGVITFSALSAASVSTSTPVVIRVPRDGVYVSPQAVIASVDDICPVSLRMTKLVDAVRVLPAQDSAFRKHCQNVSQLKGVGSTVEIDVKHLRTQERS</sequence>
<feature type="transmembrane region" description="Helical" evidence="1">
    <location>
        <begin position="20"/>
        <end position="45"/>
    </location>
</feature>
<keyword evidence="3" id="KW-1185">Reference proteome</keyword>
<keyword evidence="1" id="KW-1133">Transmembrane helix</keyword>
<reference evidence="2" key="2">
    <citation type="submission" date="2023-05" db="EMBL/GenBank/DDBJ databases">
        <authorList>
            <consortium name="Lawrence Berkeley National Laboratory"/>
            <person name="Steindorff A."/>
            <person name="Hensen N."/>
            <person name="Bonometti L."/>
            <person name="Westerberg I."/>
            <person name="Brannstrom I.O."/>
            <person name="Guillou S."/>
            <person name="Cros-Aarteil S."/>
            <person name="Calhoun S."/>
            <person name="Haridas S."/>
            <person name="Kuo A."/>
            <person name="Mondo S."/>
            <person name="Pangilinan J."/>
            <person name="Riley R."/>
            <person name="Labutti K."/>
            <person name="Andreopoulos B."/>
            <person name="Lipzen A."/>
            <person name="Chen C."/>
            <person name="Yanf M."/>
            <person name="Daum C."/>
            <person name="Ng V."/>
            <person name="Clum A."/>
            <person name="Ohm R."/>
            <person name="Martin F."/>
            <person name="Silar P."/>
            <person name="Natvig D."/>
            <person name="Lalanne C."/>
            <person name="Gautier V."/>
            <person name="Ament-Velasquez S.L."/>
            <person name="Kruys A."/>
            <person name="Hutchinson M.I."/>
            <person name="Powell A.J."/>
            <person name="Barry K."/>
            <person name="Miller A.N."/>
            <person name="Grigoriev I.V."/>
            <person name="Debuchy R."/>
            <person name="Gladieux P."/>
            <person name="Thoren M.H."/>
            <person name="Johannesson H."/>
        </authorList>
    </citation>
    <scope>NUCLEOTIDE SEQUENCE</scope>
    <source>
        <strain evidence="2">CBS 315.58</strain>
    </source>
</reference>
<organism evidence="2 3">
    <name type="scientific">Triangularia verruculosa</name>
    <dbReference type="NCBI Taxonomy" id="2587418"/>
    <lineage>
        <taxon>Eukaryota</taxon>
        <taxon>Fungi</taxon>
        <taxon>Dikarya</taxon>
        <taxon>Ascomycota</taxon>
        <taxon>Pezizomycotina</taxon>
        <taxon>Sordariomycetes</taxon>
        <taxon>Sordariomycetidae</taxon>
        <taxon>Sordariales</taxon>
        <taxon>Podosporaceae</taxon>
        <taxon>Triangularia</taxon>
    </lineage>
</organism>
<gene>
    <name evidence="2" type="ORF">QBC40DRAFT_296937</name>
</gene>
<evidence type="ECO:0000313" key="3">
    <source>
        <dbReference type="Proteomes" id="UP001303160"/>
    </source>
</evidence>
<protein>
    <submittedName>
        <fullName evidence="2">Uncharacterized protein</fullName>
    </submittedName>
</protein>
<name>A0AAN7AUN3_9PEZI</name>
<comment type="caution">
    <text evidence="2">The sequence shown here is derived from an EMBL/GenBank/DDBJ whole genome shotgun (WGS) entry which is preliminary data.</text>
</comment>